<dbReference type="PANTHER" id="PTHR33512:SF7">
    <property type="entry name" value="LEGUME LECTIN DOMAIN-CONTAINING PROTEIN"/>
    <property type="match status" value="1"/>
</dbReference>
<accession>A0A9Q1JNN4</accession>
<dbReference type="EMBL" id="JAKOGI010001152">
    <property type="protein sequence ID" value="KAJ8427383.1"/>
    <property type="molecule type" value="Genomic_DNA"/>
</dbReference>
<reference evidence="2" key="1">
    <citation type="submission" date="2022-04" db="EMBL/GenBank/DDBJ databases">
        <title>Carnegiea gigantea Genome sequencing and assembly v2.</title>
        <authorList>
            <person name="Copetti D."/>
            <person name="Sanderson M.J."/>
            <person name="Burquez A."/>
            <person name="Wojciechowski M.F."/>
        </authorList>
    </citation>
    <scope>NUCLEOTIDE SEQUENCE</scope>
    <source>
        <strain evidence="2">SGP5-SGP5p</strain>
        <tissue evidence="2">Aerial part</tissue>
    </source>
</reference>
<evidence type="ECO:0000313" key="2">
    <source>
        <dbReference type="EMBL" id="KAJ8427383.1"/>
    </source>
</evidence>
<proteinExistence type="predicted"/>
<keyword evidence="3" id="KW-1185">Reference proteome</keyword>
<dbReference type="InterPro" id="IPR010605">
    <property type="entry name" value="DUF1191"/>
</dbReference>
<feature type="transmembrane region" description="Helical" evidence="1">
    <location>
        <begin position="200"/>
        <end position="225"/>
    </location>
</feature>
<comment type="caution">
    <text evidence="2">The sequence shown here is derived from an EMBL/GenBank/DDBJ whole genome shotgun (WGS) entry which is preliminary data.</text>
</comment>
<dbReference type="AlphaFoldDB" id="A0A9Q1JNN4"/>
<sequence>MWGEFQWVPFPTKTANFSGMEVSVLRLRSSTLWARGANFGSFDIPPRIITMPYVKRLAIMYENLGNLSSHYYDLPGFKFLTAVVGLVIYDATDVSETKSPKRLNIALMGKSIRVRFDHVQVPKGRNSSLLKCIRFEPTSGPVELSDVVSHGVCSSKGLGHFAIAIPIVNSTTLSPPHSPSPSPSPLASPTRRARRRLQPWTWWVVGISAGVVGFILVVSISIPGYRAFASRKIRRMESKSEKAESLDTRWIGDSKLPWATMTRTQAVNLETDSVP</sequence>
<protein>
    <submittedName>
        <fullName evidence="2">Uncharacterized protein</fullName>
    </submittedName>
</protein>
<keyword evidence="1" id="KW-0472">Membrane</keyword>
<dbReference type="Proteomes" id="UP001153076">
    <property type="component" value="Unassembled WGS sequence"/>
</dbReference>
<organism evidence="2 3">
    <name type="scientific">Carnegiea gigantea</name>
    <dbReference type="NCBI Taxonomy" id="171969"/>
    <lineage>
        <taxon>Eukaryota</taxon>
        <taxon>Viridiplantae</taxon>
        <taxon>Streptophyta</taxon>
        <taxon>Embryophyta</taxon>
        <taxon>Tracheophyta</taxon>
        <taxon>Spermatophyta</taxon>
        <taxon>Magnoliopsida</taxon>
        <taxon>eudicotyledons</taxon>
        <taxon>Gunneridae</taxon>
        <taxon>Pentapetalae</taxon>
        <taxon>Caryophyllales</taxon>
        <taxon>Cactineae</taxon>
        <taxon>Cactaceae</taxon>
        <taxon>Cactoideae</taxon>
        <taxon>Echinocereeae</taxon>
        <taxon>Carnegiea</taxon>
    </lineage>
</organism>
<keyword evidence="1" id="KW-1133">Transmembrane helix</keyword>
<dbReference type="GO" id="GO:0016020">
    <property type="term" value="C:membrane"/>
    <property type="evidence" value="ECO:0007669"/>
    <property type="project" value="TreeGrafter"/>
</dbReference>
<gene>
    <name evidence="2" type="ORF">Cgig2_000512</name>
</gene>
<dbReference type="OrthoDB" id="768690at2759"/>
<evidence type="ECO:0000313" key="3">
    <source>
        <dbReference type="Proteomes" id="UP001153076"/>
    </source>
</evidence>
<dbReference type="PANTHER" id="PTHR33512">
    <property type="entry name" value="PROTEIN, PUTATIVE (DUF1191)-RELATED"/>
    <property type="match status" value="1"/>
</dbReference>
<name>A0A9Q1JNN4_9CARY</name>
<evidence type="ECO:0000256" key="1">
    <source>
        <dbReference type="SAM" id="Phobius"/>
    </source>
</evidence>
<dbReference type="Pfam" id="PF06697">
    <property type="entry name" value="DUF1191"/>
    <property type="match status" value="1"/>
</dbReference>
<keyword evidence="1" id="KW-0812">Transmembrane</keyword>